<organism evidence="2 3">
    <name type="scientific">Pseudoroseomonas cervicalis ATCC 49957</name>
    <dbReference type="NCBI Taxonomy" id="525371"/>
    <lineage>
        <taxon>Bacteria</taxon>
        <taxon>Pseudomonadati</taxon>
        <taxon>Pseudomonadota</taxon>
        <taxon>Alphaproteobacteria</taxon>
        <taxon>Acetobacterales</taxon>
        <taxon>Roseomonadaceae</taxon>
        <taxon>Roseomonas</taxon>
    </lineage>
</organism>
<comment type="caution">
    <text evidence="2">The sequence shown here is derived from an EMBL/GenBank/DDBJ whole genome shotgun (WGS) entry which is preliminary data.</text>
</comment>
<dbReference type="Pfam" id="PF01882">
    <property type="entry name" value="DUF58"/>
    <property type="match status" value="1"/>
</dbReference>
<dbReference type="InterPro" id="IPR002881">
    <property type="entry name" value="DUF58"/>
</dbReference>
<feature type="domain" description="DUF58" evidence="1">
    <location>
        <begin position="18"/>
        <end position="104"/>
    </location>
</feature>
<accession>D5RNQ6</accession>
<name>D5RNQ6_9PROT</name>
<protein>
    <recommendedName>
        <fullName evidence="1">DUF58 domain-containing protein</fullName>
    </recommendedName>
</protein>
<proteinExistence type="predicted"/>
<dbReference type="HOGENOM" id="CLU_1829522_0_0_5"/>
<evidence type="ECO:0000313" key="3">
    <source>
        <dbReference type="Proteomes" id="UP000005324"/>
    </source>
</evidence>
<evidence type="ECO:0000259" key="1">
    <source>
        <dbReference type="Pfam" id="PF01882"/>
    </source>
</evidence>
<dbReference type="PANTHER" id="PTHR33608:SF6">
    <property type="entry name" value="BLL2464 PROTEIN"/>
    <property type="match status" value="1"/>
</dbReference>
<dbReference type="PANTHER" id="PTHR33608">
    <property type="entry name" value="BLL2464 PROTEIN"/>
    <property type="match status" value="1"/>
</dbReference>
<dbReference type="Proteomes" id="UP000005324">
    <property type="component" value="Unassembled WGS sequence"/>
</dbReference>
<sequence>LPALAEALPRHAPPPADDALPRHARAVLIGDFLAPLEDIRAQVAALAGRGVRGHLLQVLDPAEETLPYAGRVRFEGLTGEPALLLPRVEGVRALYAERLAAHRAGLAALAAAAGWSFATHRSDTPPEAALLALWQRLSPG</sequence>
<reference evidence="2 3" key="1">
    <citation type="submission" date="2010-04" db="EMBL/GenBank/DDBJ databases">
        <authorList>
            <person name="Qin X."/>
            <person name="Bachman B."/>
            <person name="Battles P."/>
            <person name="Bell A."/>
            <person name="Bess C."/>
            <person name="Bickham C."/>
            <person name="Chaboub L."/>
            <person name="Chen D."/>
            <person name="Coyle M."/>
            <person name="Deiros D.R."/>
            <person name="Dinh H."/>
            <person name="Forbes L."/>
            <person name="Fowler G."/>
            <person name="Francisco L."/>
            <person name="Fu Q."/>
            <person name="Gubbala S."/>
            <person name="Hale W."/>
            <person name="Han Y."/>
            <person name="Hemphill L."/>
            <person name="Highlander S.K."/>
            <person name="Hirani K."/>
            <person name="Hogues M."/>
            <person name="Jackson L."/>
            <person name="Jakkamsetti A."/>
            <person name="Javaid M."/>
            <person name="Jiang H."/>
            <person name="Korchina V."/>
            <person name="Kovar C."/>
            <person name="Lara F."/>
            <person name="Lee S."/>
            <person name="Mata R."/>
            <person name="Mathew T."/>
            <person name="Moen C."/>
            <person name="Morales K."/>
            <person name="Munidasa M."/>
            <person name="Nazareth L."/>
            <person name="Ngo R."/>
            <person name="Nguyen L."/>
            <person name="Okwuonu G."/>
            <person name="Ongeri F."/>
            <person name="Patil S."/>
            <person name="Petrosino J."/>
            <person name="Pham C."/>
            <person name="Pham P."/>
            <person name="Pu L.-L."/>
            <person name="Puazo M."/>
            <person name="Raj R."/>
            <person name="Reid J."/>
            <person name="Rouhana J."/>
            <person name="Saada N."/>
            <person name="Shang Y."/>
            <person name="Simmons D."/>
            <person name="Thornton R."/>
            <person name="Warren J."/>
            <person name="Weissenberger G."/>
            <person name="Zhang J."/>
            <person name="Zhang L."/>
            <person name="Zhou C."/>
            <person name="Zhu D."/>
            <person name="Muzny D."/>
            <person name="Worley K."/>
            <person name="Gibbs R."/>
        </authorList>
    </citation>
    <scope>NUCLEOTIDE SEQUENCE [LARGE SCALE GENOMIC DNA]</scope>
    <source>
        <strain evidence="2 3">ATCC 49957</strain>
    </source>
</reference>
<dbReference type="AlphaFoldDB" id="D5RNQ6"/>
<dbReference type="EMBL" id="ADVL01000528">
    <property type="protein sequence ID" value="EFH11062.1"/>
    <property type="molecule type" value="Genomic_DNA"/>
</dbReference>
<evidence type="ECO:0000313" key="2">
    <source>
        <dbReference type="EMBL" id="EFH11062.1"/>
    </source>
</evidence>
<keyword evidence="3" id="KW-1185">Reference proteome</keyword>
<feature type="non-terminal residue" evidence="2">
    <location>
        <position position="1"/>
    </location>
</feature>
<gene>
    <name evidence="2" type="ORF">HMPREF0731_2717</name>
</gene>